<keyword evidence="4" id="KW-1133">Transmembrane helix</keyword>
<feature type="region of interest" description="Disordered" evidence="3">
    <location>
        <begin position="427"/>
        <end position="484"/>
    </location>
</feature>
<evidence type="ECO:0000256" key="2">
    <source>
        <dbReference type="ARBA" id="ARBA00023004"/>
    </source>
</evidence>
<evidence type="ECO:0000256" key="4">
    <source>
        <dbReference type="SAM" id="Phobius"/>
    </source>
</evidence>
<dbReference type="GO" id="GO:0019760">
    <property type="term" value="P:glucosinolate metabolic process"/>
    <property type="evidence" value="ECO:0007669"/>
    <property type="project" value="UniProtKB-ARBA"/>
</dbReference>
<feature type="region of interest" description="Disordered" evidence="3">
    <location>
        <begin position="152"/>
        <end position="275"/>
    </location>
</feature>
<feature type="chain" id="PRO_5018148381" description="Galactose oxidase" evidence="5">
    <location>
        <begin position="29"/>
        <end position="717"/>
    </location>
</feature>
<keyword evidence="4" id="KW-0812">Transmembrane</keyword>
<sequence length="717" mass="75343">MHATAMARLAFWILLVGLAGSEIQDALAQRFPIDTTATSVSTSSAASTITTTQGPSTTSLSIAGVSTPSASSASGTDSMSPTSTLSTSVSSTAAEASNTAANSTLMEDVKSNGSGVSSGAKVGVGIGVGVGIPLLAAILTAIFLIRKRRKRSLGPYGPVTTNDKGVGESSSFHSPSTTHHELRNVGSKAPFLPPIPAQETSLQSPDQDLSPSAVQNEQPSPITPARRNNSYQRPKSSQDISRSSTLNLHTRPATAPQQTLTTNEDLPPSPVSPVSPAGAAVAYAAKNLVEGAALLAKGVYDPTLPLKATLQPIKDVEVPQAYHTISVIKGRAHAFGGKTSSKSGGEELADNDMHVIILPASGVESTDYRRIEATEGSPPRRWGHSAAVVDDRIYVFGGSGQDDGEPIDEQGRVWVFNTATNVWYALDPHPESKRPEPRSQHASAASEHPQPTQRPTGEGVAPQMPMDPAKEVPEPPAPDTYGTIIIQGGKAKSGEQLHDIWAFDISSRTWAELPSLPSPMSGSSSLAMTEKRIYAFARGQTSYMDLTPGNFDDRAGEGELGLTPLGPWCKLSSSATSEEEEKASHPGDREGATLVPVTTGQGRNYLLLLGGQTPGETLEDIWALQLKPEGMTAASVKDAARQAIRKDTGEMLWEEVKYYDSEGVMIQESQPGRGTGRRKGMAVAKGTEVDGASVVAWGGVGEDGRVRGDGVMVTVDR</sequence>
<protein>
    <recommendedName>
        <fullName evidence="8">Galactose oxidase</fullName>
    </recommendedName>
</protein>
<dbReference type="InterPro" id="IPR006652">
    <property type="entry name" value="Kelch_1"/>
</dbReference>
<evidence type="ECO:0000256" key="3">
    <source>
        <dbReference type="SAM" id="MobiDB-lite"/>
    </source>
</evidence>
<dbReference type="AlphaFoldDB" id="A0A3M6WIR8"/>
<dbReference type="Gene3D" id="2.120.10.80">
    <property type="entry name" value="Kelch-type beta propeller"/>
    <property type="match status" value="2"/>
</dbReference>
<dbReference type="OrthoDB" id="10250130at2759"/>
<feature type="transmembrane region" description="Helical" evidence="4">
    <location>
        <begin position="122"/>
        <end position="145"/>
    </location>
</feature>
<feature type="region of interest" description="Disordered" evidence="3">
    <location>
        <begin position="573"/>
        <end position="595"/>
    </location>
</feature>
<evidence type="ECO:0000313" key="7">
    <source>
        <dbReference type="Proteomes" id="UP000281245"/>
    </source>
</evidence>
<dbReference type="InterPro" id="IPR015915">
    <property type="entry name" value="Kelch-typ_b-propeller"/>
</dbReference>
<keyword evidence="4" id="KW-0472">Membrane</keyword>
<feature type="region of interest" description="Disordered" evidence="3">
    <location>
        <begin position="42"/>
        <end position="91"/>
    </location>
</feature>
<dbReference type="PANTHER" id="PTHR47435:SF4">
    <property type="entry name" value="KELCH REPEAT PROTEIN (AFU_ORTHOLOGUE AFUA_5G12780)"/>
    <property type="match status" value="1"/>
</dbReference>
<dbReference type="VEuPathDB" id="FungiDB:BTJ68_01985"/>
<feature type="signal peptide" evidence="5">
    <location>
        <begin position="1"/>
        <end position="28"/>
    </location>
</feature>
<name>A0A3M6WIR8_HORWE</name>
<dbReference type="Proteomes" id="UP000281245">
    <property type="component" value="Unassembled WGS sequence"/>
</dbReference>
<feature type="compositionally biased region" description="Basic and acidic residues" evidence="3">
    <location>
        <begin position="428"/>
        <end position="439"/>
    </location>
</feature>
<feature type="compositionally biased region" description="Polar residues" evidence="3">
    <location>
        <begin position="255"/>
        <end position="264"/>
    </location>
</feature>
<evidence type="ECO:0000256" key="5">
    <source>
        <dbReference type="SAM" id="SignalP"/>
    </source>
</evidence>
<evidence type="ECO:0008006" key="8">
    <source>
        <dbReference type="Google" id="ProtNLM"/>
    </source>
</evidence>
<keyword evidence="2" id="KW-0408">Iron</keyword>
<comment type="caution">
    <text evidence="6">The sequence shown here is derived from an EMBL/GenBank/DDBJ whole genome shotgun (WGS) entry which is preliminary data.</text>
</comment>
<proteinExistence type="predicted"/>
<dbReference type="Pfam" id="PF24681">
    <property type="entry name" value="Kelch_KLHDC2_KLHL20_DRC7"/>
    <property type="match status" value="1"/>
</dbReference>
<organism evidence="6 7">
    <name type="scientific">Hortaea werneckii</name>
    <name type="common">Black yeast</name>
    <name type="synonym">Cladosporium werneckii</name>
    <dbReference type="NCBI Taxonomy" id="91943"/>
    <lineage>
        <taxon>Eukaryota</taxon>
        <taxon>Fungi</taxon>
        <taxon>Dikarya</taxon>
        <taxon>Ascomycota</taxon>
        <taxon>Pezizomycotina</taxon>
        <taxon>Dothideomycetes</taxon>
        <taxon>Dothideomycetidae</taxon>
        <taxon>Mycosphaerellales</taxon>
        <taxon>Teratosphaeriaceae</taxon>
        <taxon>Hortaea</taxon>
    </lineage>
</organism>
<keyword evidence="5" id="KW-0732">Signal</keyword>
<dbReference type="EMBL" id="QWIJ01000823">
    <property type="protein sequence ID" value="RMX78463.1"/>
    <property type="molecule type" value="Genomic_DNA"/>
</dbReference>
<feature type="compositionally biased region" description="Basic and acidic residues" evidence="3">
    <location>
        <begin position="582"/>
        <end position="591"/>
    </location>
</feature>
<accession>A0A3M6WIR8</accession>
<dbReference type="SMART" id="SM00612">
    <property type="entry name" value="Kelch"/>
    <property type="match status" value="2"/>
</dbReference>
<dbReference type="PANTHER" id="PTHR47435">
    <property type="entry name" value="KELCH REPEAT PROTEIN (AFU_ORTHOLOGUE AFUA_5G12780)"/>
    <property type="match status" value="1"/>
</dbReference>
<evidence type="ECO:0000313" key="6">
    <source>
        <dbReference type="EMBL" id="RMX78463.1"/>
    </source>
</evidence>
<gene>
    <name evidence="6" type="ORF">D0869_09064</name>
</gene>
<dbReference type="SUPFAM" id="SSF117281">
    <property type="entry name" value="Kelch motif"/>
    <property type="match status" value="1"/>
</dbReference>
<dbReference type="VEuPathDB" id="FungiDB:BTJ68_01986"/>
<feature type="compositionally biased region" description="Polar residues" evidence="3">
    <location>
        <begin position="198"/>
        <end position="248"/>
    </location>
</feature>
<keyword evidence="1" id="KW-0677">Repeat</keyword>
<evidence type="ECO:0000256" key="1">
    <source>
        <dbReference type="ARBA" id="ARBA00022737"/>
    </source>
</evidence>
<reference evidence="6 7" key="1">
    <citation type="journal article" date="2018" name="BMC Genomics">
        <title>Genomic evidence for intraspecific hybridization in a clonal and extremely halotolerant yeast.</title>
        <authorList>
            <person name="Gostincar C."/>
            <person name="Stajich J.E."/>
            <person name="Zupancic J."/>
            <person name="Zalar P."/>
            <person name="Gunde-Cimerman N."/>
        </authorList>
    </citation>
    <scope>NUCLEOTIDE SEQUENCE [LARGE SCALE GENOMIC DNA]</scope>
    <source>
        <strain evidence="6 7">EXF-6656</strain>
    </source>
</reference>